<comment type="catalytic activity">
    <reaction evidence="1">
        <text>(4aS,6R)-4a-hydroxy-L-erythro-5,6,7,8-tetrahydrobiopterin = (6R)-L-erythro-6,7-dihydrobiopterin + H2O</text>
        <dbReference type="Rhea" id="RHEA:11920"/>
        <dbReference type="ChEBI" id="CHEBI:15377"/>
        <dbReference type="ChEBI" id="CHEBI:15642"/>
        <dbReference type="ChEBI" id="CHEBI:43120"/>
        <dbReference type="EC" id="4.2.1.96"/>
    </reaction>
</comment>
<evidence type="ECO:0000259" key="11">
    <source>
        <dbReference type="Pfam" id="PF08190"/>
    </source>
</evidence>
<gene>
    <name evidence="13" type="ORF">AURANDRAFT_71976</name>
</gene>
<feature type="region of interest" description="Disordered" evidence="8">
    <location>
        <begin position="1584"/>
        <end position="1636"/>
    </location>
</feature>
<dbReference type="eggNOG" id="KOG4230">
    <property type="taxonomic scope" value="Eukaryota"/>
</dbReference>
<dbReference type="KEGG" id="aaf:AURANDRAFT_71976"/>
<evidence type="ECO:0000313" key="14">
    <source>
        <dbReference type="Proteomes" id="UP000002729"/>
    </source>
</evidence>
<dbReference type="eggNOG" id="KOG4356">
    <property type="taxonomic scope" value="Eukaryota"/>
</dbReference>
<accession>F0YEB3</accession>
<sequence>MAAVTCADGGSRESPAVEMKEPESVRKKTKHDPGKRMSDLNYLDDTDTKPSKKAEAFPANTWVFNPNANWRVYWDMTILIFVVYVLFVAPFELAFVSGDLSYQQRTSTIFSKKQRKNLGLGRSLESGMFMARDTIVQGNRSLNDTLFLVEKGTVMQFGRHNPLVPFSISKVTEDGFLGDDIASLVAGHTPQPRWYTARCVTICFIHTLNSKQLISICNEPGLEIFRKYITRYGVWTHLKYEFIKAYKSGRLHGEILDAWRSGAPRRKLASRRHGYETQFDDLEGATPALAALNEKLDLMEQRNSALSRQNQRLLDALSGVVGHLPDARDLAAAAVARVPGAAAVAGALDYYLGGQFAGLTSGLARGAFAARGLDVRVAPPCAPGGEGDAVLARQRADPSSVVVGVCEQNSLAAAAPVKAFGAMFDRSPLAVVAKRGAALRKVAVHADSAELVAEALGVDVVVVERADEAHRAALLAGGAVDGVQCYHTTEPLAFFAPGGGLDAREHEVKSICATAPGSLGALDLGYSQALFADADAPQATLDAFLAALMEGWAIAAEDPILAGEVLAAHEAADDAALFGGAGRDALFHGAVAARCAPAALRMAAAGGRVDGNRWRRVDDALAAAIGKAPVATGGAPLPAVAAPALGHVVARGARADARLRARGVLEATGRRPKVALVRAGDPEGAQGGAGRAAAIATNAATGAVESWFDKARLLEADGVAVAVAALPAGATAAAVAAAARAADADPDVDAVLVERPLRETLAFDLAKDVDANDDPVMVEAILRTLGVAEAVRTTSRADAAYLDRGGADLAFDFGGAAAVVLGRSPHLGAPLAKALAGRDATVTLCHAATPDGVREKALEEADFVFAAAGRPGLVGAGDVKRGAAVVNVGTTYDASAKTLAPDVDDAVADDAAYVLTTNAHGCGPACVATLVRRVVERAEDRALAAGEAPATWRRAGDALRRDVVVRDFAAAAVLVEKIAATCDALDHHPTVAINGARVCHDVAGCGVAVEFTTFAAGGTLTGKDSEAARAVEPLLAAAEWFAAWAALRSFLRAGDGGWWGRGGDAPPEAPPEGKKRRGDTAPLALLRLPDDALVSSCAYLGLVDGARAAVTCRRLAATGRNVHPRVLIMHRPLLWWGRPALTLILDSHPGVLQRDTTDDLRLALTTEQRALEQRIRDLERKLSCSWRFCANCPGDDLDVTYVGPVVIGGQLCSVTFPHRSERGGELQLPPMHVYSLKKNAWRTIDHFAHLGALTSFACCALGSEFKCELKKPSECGIENMEAGELEAAMEAAMKRSGSDLEITAEEQDKFKKAFGDPEFRKMMAEYVDEISDPKYREEQNQYIREMEAKGETPKGKALIHPKAGFVVKTRKMGKADHTGAKVFINIVSSEKLQEPEATPCDGGSRWALPHLLGPPRMERDKKDATVSTFDCCFHPAAVQRANASKPFRDLLAQTAIESVEGSYERNSKGEKLERTYHVLLGVMYKTGHPQPLMVPDDHSTTQAKDVASVLNKPAPKEDKENGAANKTNKKKKRNRKKKKGGAKDEEDELDDDIDTETPPPPKEFSLKGKLAAKMDAASAKKQGAKEAAATAAREKAAAMDPKELARARRILEAKGIAPASPPPPPEPKPEGPPYEPVVRIKERGYFDMGNHMSGGSTVQRRPKELVVSVELPLLPNAKSVDLEVDARDFSLTASLDGASPVYRLKRRLPYDVDGAKGAAKFDRKQKVLNVTIPVLPGKVDPPPDESAFPGVLDVSPAPAEDPVEVLEAFEEPPRKPKKAPLPARPAKATDHNRWLAPKESERMAFAADAIKASETAADDDDDDDDGAPAIDAVLKDDNLQAARSAAAGFKAAPDAPDDPSFVAAACYAGPKPGYYFAMKHRRLGYHRDDAQLPPREPAAAAPPPDDALPAPAFEARQQKATATVIVEAAGVTDVVTRFEGRVCHVRLVSPAGVREFGLALGGFVVPDRCRHDAADDNVVFVFAKASPAFWDAPVAELAAFAPAAAAAPAAAPKKKAAAKKTKKAAAPPKEAAAAAADPEEDPEEAPPPTLSRATELDTKAPAAAAPAATFNAPEFQNTLLFDID</sequence>
<dbReference type="Gene3D" id="3.40.190.10">
    <property type="entry name" value="Periplasmic binding protein-like II"/>
    <property type="match status" value="2"/>
</dbReference>
<reference evidence="13 14" key="1">
    <citation type="journal article" date="2011" name="Proc. Natl. Acad. Sci. U.S.A.">
        <title>Niche of harmful alga Aureococcus anophagefferens revealed through ecogenomics.</title>
        <authorList>
            <person name="Gobler C.J."/>
            <person name="Berry D.L."/>
            <person name="Dyhrman S.T."/>
            <person name="Wilhelm S.W."/>
            <person name="Salamov A."/>
            <person name="Lobanov A.V."/>
            <person name="Zhang Y."/>
            <person name="Collier J.L."/>
            <person name="Wurch L.L."/>
            <person name="Kustka A.B."/>
            <person name="Dill B.D."/>
            <person name="Shah M."/>
            <person name="VerBerkmoes N.C."/>
            <person name="Kuo A."/>
            <person name="Terry A."/>
            <person name="Pangilinan J."/>
            <person name="Lindquist E.A."/>
            <person name="Lucas S."/>
            <person name="Paulsen I.T."/>
            <person name="Hattenrath-Lehmann T.K."/>
            <person name="Talmage S.C."/>
            <person name="Walker E.A."/>
            <person name="Koch F."/>
            <person name="Burson A.M."/>
            <person name="Marcoval M.A."/>
            <person name="Tang Y.Z."/>
            <person name="Lecleir G.R."/>
            <person name="Coyne K.J."/>
            <person name="Berg G.M."/>
            <person name="Bertrand E.M."/>
            <person name="Saito M.A."/>
            <person name="Gladyshev V.N."/>
            <person name="Grigoriev I.V."/>
        </authorList>
    </citation>
    <scope>NUCLEOTIDE SEQUENCE [LARGE SCALE GENOMIC DNA]</scope>
    <source>
        <strain evidence="14">CCMP 1984</strain>
    </source>
</reference>
<dbReference type="Gene3D" id="3.40.50.10860">
    <property type="entry name" value="Leucine Dehydrogenase, chain A, domain 1"/>
    <property type="match status" value="1"/>
</dbReference>
<dbReference type="Pfam" id="PF01329">
    <property type="entry name" value="Pterin_4a"/>
    <property type="match status" value="1"/>
</dbReference>
<evidence type="ECO:0000256" key="1">
    <source>
        <dbReference type="ARBA" id="ARBA00001554"/>
    </source>
</evidence>
<dbReference type="InterPro" id="IPR020631">
    <property type="entry name" value="THF_DH/CycHdrlase_NAD-bd_dom"/>
</dbReference>
<keyword evidence="9" id="KW-1133">Transmembrane helix</keyword>
<dbReference type="PANTHER" id="PTHR22997">
    <property type="entry name" value="PIH1 DOMAIN-CONTAINING PROTEIN 1"/>
    <property type="match status" value="1"/>
</dbReference>
<feature type="region of interest" description="Disordered" evidence="8">
    <location>
        <begin position="1888"/>
        <end position="1910"/>
    </location>
</feature>
<dbReference type="Pfam" id="PF18201">
    <property type="entry name" value="PIH1_CS"/>
    <property type="match status" value="1"/>
</dbReference>
<feature type="domain" description="PIH1D1/2/3 CS-like" evidence="12">
    <location>
        <begin position="1639"/>
        <end position="1735"/>
    </location>
</feature>
<dbReference type="Gene3D" id="3.40.50.720">
    <property type="entry name" value="NAD(P)-binding Rossmann-like Domain"/>
    <property type="match status" value="1"/>
</dbReference>
<keyword evidence="9" id="KW-0472">Membrane</keyword>
<name>F0YEB3_AURAN</name>
<dbReference type="RefSeq" id="XP_009038702.1">
    <property type="nucleotide sequence ID" value="XM_009040454.1"/>
</dbReference>
<evidence type="ECO:0000259" key="12">
    <source>
        <dbReference type="Pfam" id="PF18201"/>
    </source>
</evidence>
<dbReference type="OrthoDB" id="5135119at2759"/>
<keyword evidence="5" id="KW-0456">Lyase</keyword>
<feature type="compositionally biased region" description="Basic and acidic residues" evidence="8">
    <location>
        <begin position="18"/>
        <end position="38"/>
    </location>
</feature>
<evidence type="ECO:0000256" key="7">
    <source>
        <dbReference type="SAM" id="Coils"/>
    </source>
</evidence>
<organism evidence="14">
    <name type="scientific">Aureococcus anophagefferens</name>
    <name type="common">Harmful bloom alga</name>
    <dbReference type="NCBI Taxonomy" id="44056"/>
    <lineage>
        <taxon>Eukaryota</taxon>
        <taxon>Sar</taxon>
        <taxon>Stramenopiles</taxon>
        <taxon>Ochrophyta</taxon>
        <taxon>Pelagophyceae</taxon>
        <taxon>Pelagomonadales</taxon>
        <taxon>Pelagomonadaceae</taxon>
        <taxon>Aureococcus</taxon>
    </lineage>
</organism>
<dbReference type="SUPFAM" id="SSF55248">
    <property type="entry name" value="PCD-like"/>
    <property type="match status" value="1"/>
</dbReference>
<feature type="domain" description="Tetrahydrofolate dehydrogenase/cyclohydrolase NAD(P)-binding" evidence="10">
    <location>
        <begin position="811"/>
        <end position="940"/>
    </location>
</feature>
<evidence type="ECO:0000256" key="8">
    <source>
        <dbReference type="SAM" id="MobiDB-lite"/>
    </source>
</evidence>
<feature type="compositionally biased region" description="Pro residues" evidence="8">
    <location>
        <begin position="1894"/>
        <end position="1906"/>
    </location>
</feature>
<feature type="transmembrane region" description="Helical" evidence="9">
    <location>
        <begin position="72"/>
        <end position="96"/>
    </location>
</feature>
<dbReference type="InParanoid" id="F0YEB3"/>
<dbReference type="InterPro" id="IPR036291">
    <property type="entry name" value="NAD(P)-bd_dom_sf"/>
</dbReference>
<comment type="similarity">
    <text evidence="3">Belongs to the PIH1 family.</text>
</comment>
<comment type="similarity">
    <text evidence="2">Belongs to the pterin-4-alpha-carbinolamine dehydratase family.</text>
</comment>
<protein>
    <recommendedName>
        <fullName evidence="6">PIH1 domain-containing protein 1</fullName>
        <ecNumber evidence="4">4.2.1.96</ecNumber>
    </recommendedName>
</protein>
<dbReference type="Gene3D" id="3.30.1360.20">
    <property type="entry name" value="Transcriptional coactivator/pterin dehydratase"/>
    <property type="match status" value="1"/>
</dbReference>
<evidence type="ECO:0000256" key="3">
    <source>
        <dbReference type="ARBA" id="ARBA00008511"/>
    </source>
</evidence>
<dbReference type="InterPro" id="IPR000672">
    <property type="entry name" value="THF_DH/CycHdrlase"/>
</dbReference>
<feature type="compositionally biased region" description="Pro residues" evidence="8">
    <location>
        <begin position="1619"/>
        <end position="1635"/>
    </location>
</feature>
<dbReference type="EC" id="4.2.1.96" evidence="4"/>
<feature type="domain" description="PIH1 N-terminal" evidence="11">
    <location>
        <begin position="1330"/>
        <end position="1494"/>
    </location>
</feature>
<feature type="region of interest" description="Disordered" evidence="8">
    <location>
        <begin position="2018"/>
        <end position="2069"/>
    </location>
</feature>
<dbReference type="InterPro" id="IPR001533">
    <property type="entry name" value="Pterin_deHydtase"/>
</dbReference>
<dbReference type="GO" id="GO:0006729">
    <property type="term" value="P:tetrahydrobiopterin biosynthetic process"/>
    <property type="evidence" value="ECO:0007669"/>
    <property type="project" value="InterPro"/>
</dbReference>
<evidence type="ECO:0000256" key="4">
    <source>
        <dbReference type="ARBA" id="ARBA00013252"/>
    </source>
</evidence>
<dbReference type="GO" id="GO:0005737">
    <property type="term" value="C:cytoplasm"/>
    <property type="evidence" value="ECO:0007669"/>
    <property type="project" value="TreeGrafter"/>
</dbReference>
<dbReference type="EMBL" id="GL833134">
    <property type="protein sequence ID" value="EGB06524.1"/>
    <property type="molecule type" value="Genomic_DNA"/>
</dbReference>
<dbReference type="Proteomes" id="UP000002729">
    <property type="component" value="Unassembled WGS sequence"/>
</dbReference>
<feature type="compositionally biased region" description="Low complexity" evidence="8">
    <location>
        <begin position="2024"/>
        <end position="2036"/>
    </location>
</feature>
<evidence type="ECO:0000259" key="10">
    <source>
        <dbReference type="Pfam" id="PF02882"/>
    </source>
</evidence>
<feature type="compositionally biased region" description="Acidic residues" evidence="8">
    <location>
        <begin position="1544"/>
        <end position="1555"/>
    </location>
</feature>
<dbReference type="GO" id="GO:0008124">
    <property type="term" value="F:4-alpha-hydroxytetrahydrobiopterin dehydratase activity"/>
    <property type="evidence" value="ECO:0007669"/>
    <property type="project" value="UniProtKB-EC"/>
</dbReference>
<keyword evidence="14" id="KW-1185">Reference proteome</keyword>
<feature type="region of interest" description="Disordered" evidence="8">
    <location>
        <begin position="1"/>
        <end position="49"/>
    </location>
</feature>
<dbReference type="InterPro" id="IPR012981">
    <property type="entry name" value="PIH1_N"/>
</dbReference>
<feature type="compositionally biased region" description="Basic residues" evidence="8">
    <location>
        <begin position="1527"/>
        <end position="1540"/>
    </location>
</feature>
<evidence type="ECO:0000256" key="2">
    <source>
        <dbReference type="ARBA" id="ARBA00006472"/>
    </source>
</evidence>
<dbReference type="InterPro" id="IPR036428">
    <property type="entry name" value="PCD_sf"/>
</dbReference>
<feature type="compositionally biased region" description="Basic and acidic residues" evidence="8">
    <location>
        <begin position="1592"/>
        <end position="1612"/>
    </location>
</feature>
<evidence type="ECO:0000256" key="5">
    <source>
        <dbReference type="ARBA" id="ARBA00023239"/>
    </source>
</evidence>
<feature type="region of interest" description="Disordered" evidence="8">
    <location>
        <begin position="1511"/>
        <end position="1567"/>
    </location>
</feature>
<dbReference type="GeneID" id="20228486"/>
<proteinExistence type="inferred from homology"/>
<dbReference type="PANTHER" id="PTHR22997:SF0">
    <property type="entry name" value="PIH1 DOMAIN-CONTAINING PROTEIN 1"/>
    <property type="match status" value="1"/>
</dbReference>
<keyword evidence="9" id="KW-0812">Transmembrane</keyword>
<dbReference type="Pfam" id="PF08190">
    <property type="entry name" value="PIH1"/>
    <property type="match status" value="1"/>
</dbReference>
<dbReference type="PRINTS" id="PR00085">
    <property type="entry name" value="THFDHDRGNASE"/>
</dbReference>
<evidence type="ECO:0000313" key="13">
    <source>
        <dbReference type="EMBL" id="EGB06524.1"/>
    </source>
</evidence>
<feature type="coiled-coil region" evidence="7">
    <location>
        <begin position="289"/>
        <end position="316"/>
    </location>
</feature>
<dbReference type="Pfam" id="PF02882">
    <property type="entry name" value="THF_DHG_CYH_C"/>
    <property type="match status" value="1"/>
</dbReference>
<evidence type="ECO:0000256" key="9">
    <source>
        <dbReference type="SAM" id="Phobius"/>
    </source>
</evidence>
<evidence type="ECO:0000256" key="6">
    <source>
        <dbReference type="ARBA" id="ARBA00040540"/>
    </source>
</evidence>
<dbReference type="SUPFAM" id="SSF51735">
    <property type="entry name" value="NAD(P)-binding Rossmann-fold domains"/>
    <property type="match status" value="1"/>
</dbReference>
<feature type="region of interest" description="Disordered" evidence="8">
    <location>
        <begin position="1770"/>
        <end position="1790"/>
    </location>
</feature>
<keyword evidence="7" id="KW-0175">Coiled coil</keyword>
<dbReference type="InterPro" id="IPR041442">
    <property type="entry name" value="PIH1D1/2/3_CS-like"/>
</dbReference>
<dbReference type="GO" id="GO:0004488">
    <property type="term" value="F:methylenetetrahydrofolate dehydrogenase (NADP+) activity"/>
    <property type="evidence" value="ECO:0007669"/>
    <property type="project" value="InterPro"/>
</dbReference>
<dbReference type="InterPro" id="IPR050734">
    <property type="entry name" value="PIH1/Kintoun_subfamily"/>
</dbReference>